<name>A0ABN7W384_GIGMA</name>
<evidence type="ECO:0000313" key="2">
    <source>
        <dbReference type="Proteomes" id="UP000789901"/>
    </source>
</evidence>
<accession>A0ABN7W384</accession>
<evidence type="ECO:0000313" key="1">
    <source>
        <dbReference type="EMBL" id="CAG8814502.1"/>
    </source>
</evidence>
<protein>
    <submittedName>
        <fullName evidence="1">21675_t:CDS:1</fullName>
    </submittedName>
</protein>
<reference evidence="1 2" key="1">
    <citation type="submission" date="2021-06" db="EMBL/GenBank/DDBJ databases">
        <authorList>
            <person name="Kallberg Y."/>
            <person name="Tangrot J."/>
            <person name="Rosling A."/>
        </authorList>
    </citation>
    <scope>NUCLEOTIDE SEQUENCE [LARGE SCALE GENOMIC DNA]</scope>
    <source>
        <strain evidence="1 2">120-4 pot B 10/14</strain>
    </source>
</reference>
<organism evidence="1 2">
    <name type="scientific">Gigaspora margarita</name>
    <dbReference type="NCBI Taxonomy" id="4874"/>
    <lineage>
        <taxon>Eukaryota</taxon>
        <taxon>Fungi</taxon>
        <taxon>Fungi incertae sedis</taxon>
        <taxon>Mucoromycota</taxon>
        <taxon>Glomeromycotina</taxon>
        <taxon>Glomeromycetes</taxon>
        <taxon>Diversisporales</taxon>
        <taxon>Gigasporaceae</taxon>
        <taxon>Gigaspora</taxon>
    </lineage>
</organism>
<dbReference type="EMBL" id="CAJVQB010029723">
    <property type="protein sequence ID" value="CAG8814502.1"/>
    <property type="molecule type" value="Genomic_DNA"/>
</dbReference>
<proteinExistence type="predicted"/>
<gene>
    <name evidence="1" type="ORF">GMARGA_LOCUS26064</name>
</gene>
<keyword evidence="2" id="KW-1185">Reference proteome</keyword>
<dbReference type="Proteomes" id="UP000789901">
    <property type="component" value="Unassembled WGS sequence"/>
</dbReference>
<comment type="caution">
    <text evidence="1">The sequence shown here is derived from an EMBL/GenBank/DDBJ whole genome shotgun (WGS) entry which is preliminary data.</text>
</comment>
<sequence>WLNTLVVTIKEFDDPSSGSLDKVNLLCPDNIYYSILDFGQVLFSIAFQVSKSGWDISNDSCKARCNIASSVSIRVT</sequence>
<feature type="non-terminal residue" evidence="1">
    <location>
        <position position="1"/>
    </location>
</feature>